<evidence type="ECO:0000256" key="5">
    <source>
        <dbReference type="ARBA" id="ARBA00022989"/>
    </source>
</evidence>
<dbReference type="PANTHER" id="PTHR38686:SF1">
    <property type="entry name" value="APOLIPOPROTEIN N-ACYLTRANSFERASE"/>
    <property type="match status" value="1"/>
</dbReference>
<keyword evidence="5 8" id="KW-1133">Transmembrane helix</keyword>
<keyword evidence="6 8" id="KW-0472">Membrane</keyword>
<evidence type="ECO:0000256" key="4">
    <source>
        <dbReference type="ARBA" id="ARBA00022692"/>
    </source>
</evidence>
<comment type="pathway">
    <text evidence="8">Protein modification; lipoprotein biosynthesis (N-acyl transfer).</text>
</comment>
<feature type="transmembrane region" description="Helical" evidence="8">
    <location>
        <begin position="157"/>
        <end position="185"/>
    </location>
</feature>
<comment type="subcellular location">
    <subcellularLocation>
        <location evidence="1 8">Cell membrane</location>
        <topology evidence="1 8">Multi-pass membrane protein</topology>
    </subcellularLocation>
</comment>
<dbReference type="RefSeq" id="WP_344172516.1">
    <property type="nucleotide sequence ID" value="NZ_BAAARY010000011.1"/>
</dbReference>
<dbReference type="CDD" id="cd07571">
    <property type="entry name" value="ALP_N-acyl_transferase"/>
    <property type="match status" value="1"/>
</dbReference>
<dbReference type="InterPro" id="IPR045378">
    <property type="entry name" value="LNT_N"/>
</dbReference>
<keyword evidence="2 8" id="KW-1003">Cell membrane</keyword>
<protein>
    <recommendedName>
        <fullName evidence="8">Apolipoprotein N-acyltransferase</fullName>
        <shortName evidence="8">ALP N-acyltransferase</shortName>
        <ecNumber evidence="8">2.3.1.269</ecNumber>
    </recommendedName>
</protein>
<feature type="domain" description="CN hydrolase" evidence="9">
    <location>
        <begin position="227"/>
        <end position="482"/>
    </location>
</feature>
<evidence type="ECO:0000256" key="2">
    <source>
        <dbReference type="ARBA" id="ARBA00022475"/>
    </source>
</evidence>
<feature type="transmembrane region" description="Helical" evidence="8">
    <location>
        <begin position="197"/>
        <end position="218"/>
    </location>
</feature>
<feature type="transmembrane region" description="Helical" evidence="8">
    <location>
        <begin position="12"/>
        <end position="31"/>
    </location>
</feature>
<feature type="transmembrane region" description="Helical" evidence="8">
    <location>
        <begin position="61"/>
        <end position="79"/>
    </location>
</feature>
<sequence>MQHTRGASTRRWAAWAPLAAAVAAGAALIVALPPYGLWWLAPVGVALLAFAATGRGVRAGAGLGLVAGVVFFTPVLSWTNLHTGALPWLLLSACQAVYFAGLGALTALSTPLVDRWRWMWAPLTATLWVAQEAARDRTPFGGFPWARLAFTQDESPLLYVASLGGAPAVTFAVALAGGLLAAGVRAAWRWRAGRDEWVALAATAGALAGLFAGSAAAARPRPQGPTSTVAIVQGNVPRLGLDFNAQRRAVLDNHVNATTRLAAEVTEGRADQPDLVVWPENSSDIDPLRNADAAAVIDRAARAIGAPILVGAVLLGPGPDQVRNAGILWRPVGGPDLEQLYVKRHPVPFAEYVPLRGLARMVSAEVDRVRFDFVPGDRPGVVRAGGVVVGDVICFEVAYDEVVRDTVLGGAQVLAVQTNNATFNSAEARQQLAMVRLRAVEHGRDALMASTVGVSAFVDGDGRVVGATRFNTDAVVLHEVRAGRTRTLATSAGYWPEAVLVAMAAAGVFTAVVLRRRGPAGRDGDGARA</sequence>
<dbReference type="Proteomes" id="UP001499978">
    <property type="component" value="Unassembled WGS sequence"/>
</dbReference>
<dbReference type="Pfam" id="PF00795">
    <property type="entry name" value="CN_hydrolase"/>
    <property type="match status" value="1"/>
</dbReference>
<reference evidence="11" key="1">
    <citation type="journal article" date="2019" name="Int. J. Syst. Evol. Microbiol.">
        <title>The Global Catalogue of Microorganisms (GCM) 10K type strain sequencing project: providing services to taxonomists for standard genome sequencing and annotation.</title>
        <authorList>
            <consortium name="The Broad Institute Genomics Platform"/>
            <consortium name="The Broad Institute Genome Sequencing Center for Infectious Disease"/>
            <person name="Wu L."/>
            <person name="Ma J."/>
        </authorList>
    </citation>
    <scope>NUCLEOTIDE SEQUENCE [LARGE SCALE GENOMIC DNA]</scope>
    <source>
        <strain evidence="11">JCM 3367</strain>
    </source>
</reference>
<gene>
    <name evidence="8 10" type="primary">lnt</name>
    <name evidence="10" type="ORF">GCM10010201_25040</name>
</gene>
<dbReference type="InterPro" id="IPR004563">
    <property type="entry name" value="Apolipo_AcylTrfase"/>
</dbReference>
<accession>A0ABP6AW57</accession>
<organism evidence="10 11">
    <name type="scientific">Pilimelia columellifera subsp. columellifera</name>
    <dbReference type="NCBI Taxonomy" id="706583"/>
    <lineage>
        <taxon>Bacteria</taxon>
        <taxon>Bacillati</taxon>
        <taxon>Actinomycetota</taxon>
        <taxon>Actinomycetes</taxon>
        <taxon>Micromonosporales</taxon>
        <taxon>Micromonosporaceae</taxon>
        <taxon>Pilimelia</taxon>
    </lineage>
</organism>
<name>A0ABP6AW57_9ACTN</name>
<comment type="similarity">
    <text evidence="8">Belongs to the CN hydrolase family. Apolipoprotein N-acyltransferase subfamily.</text>
</comment>
<dbReference type="NCBIfam" id="TIGR00546">
    <property type="entry name" value="lnt"/>
    <property type="match status" value="1"/>
</dbReference>
<dbReference type="HAMAP" id="MF_01148">
    <property type="entry name" value="Lnt"/>
    <property type="match status" value="1"/>
</dbReference>
<feature type="transmembrane region" description="Helical" evidence="8">
    <location>
        <begin position="494"/>
        <end position="514"/>
    </location>
</feature>
<comment type="catalytic activity">
    <reaction evidence="8">
        <text>N-terminal S-1,2-diacyl-sn-glyceryl-L-cysteinyl-[lipoprotein] + a glycerophospholipid = N-acyl-S-1,2-diacyl-sn-glyceryl-L-cysteinyl-[lipoprotein] + a 2-acyl-sn-glycero-3-phospholipid + H(+)</text>
        <dbReference type="Rhea" id="RHEA:48228"/>
        <dbReference type="Rhea" id="RHEA-COMP:14681"/>
        <dbReference type="Rhea" id="RHEA-COMP:14684"/>
        <dbReference type="ChEBI" id="CHEBI:15378"/>
        <dbReference type="ChEBI" id="CHEBI:136912"/>
        <dbReference type="ChEBI" id="CHEBI:140656"/>
        <dbReference type="ChEBI" id="CHEBI:140657"/>
        <dbReference type="ChEBI" id="CHEBI:140660"/>
        <dbReference type="EC" id="2.3.1.269"/>
    </reaction>
</comment>
<evidence type="ECO:0000313" key="10">
    <source>
        <dbReference type="EMBL" id="GAA2525384.1"/>
    </source>
</evidence>
<keyword evidence="3 8" id="KW-0808">Transferase</keyword>
<dbReference type="Pfam" id="PF20154">
    <property type="entry name" value="LNT_N"/>
    <property type="match status" value="1"/>
</dbReference>
<dbReference type="EMBL" id="BAAARY010000011">
    <property type="protein sequence ID" value="GAA2525384.1"/>
    <property type="molecule type" value="Genomic_DNA"/>
</dbReference>
<keyword evidence="7 8" id="KW-0012">Acyltransferase</keyword>
<dbReference type="InterPro" id="IPR003010">
    <property type="entry name" value="C-N_Hydrolase"/>
</dbReference>
<evidence type="ECO:0000256" key="3">
    <source>
        <dbReference type="ARBA" id="ARBA00022679"/>
    </source>
</evidence>
<dbReference type="Gene3D" id="3.60.110.10">
    <property type="entry name" value="Carbon-nitrogen hydrolase"/>
    <property type="match status" value="1"/>
</dbReference>
<feature type="transmembrane region" description="Helical" evidence="8">
    <location>
        <begin position="85"/>
        <end position="106"/>
    </location>
</feature>
<evidence type="ECO:0000256" key="7">
    <source>
        <dbReference type="ARBA" id="ARBA00023315"/>
    </source>
</evidence>
<keyword evidence="4 8" id="KW-0812">Transmembrane</keyword>
<evidence type="ECO:0000256" key="6">
    <source>
        <dbReference type="ARBA" id="ARBA00023136"/>
    </source>
</evidence>
<comment type="function">
    <text evidence="8">Catalyzes the phospholipid dependent N-acylation of the N-terminal cysteine of apolipoprotein, the last step in lipoprotein maturation.</text>
</comment>
<evidence type="ECO:0000256" key="8">
    <source>
        <dbReference type="HAMAP-Rule" id="MF_01148"/>
    </source>
</evidence>
<evidence type="ECO:0000256" key="1">
    <source>
        <dbReference type="ARBA" id="ARBA00004651"/>
    </source>
</evidence>
<comment type="caution">
    <text evidence="10">The sequence shown here is derived from an EMBL/GenBank/DDBJ whole genome shotgun (WGS) entry which is preliminary data.</text>
</comment>
<evidence type="ECO:0000313" key="11">
    <source>
        <dbReference type="Proteomes" id="UP001499978"/>
    </source>
</evidence>
<evidence type="ECO:0000259" key="9">
    <source>
        <dbReference type="PROSITE" id="PS50263"/>
    </source>
</evidence>
<dbReference type="SUPFAM" id="SSF56317">
    <property type="entry name" value="Carbon-nitrogen hydrolase"/>
    <property type="match status" value="1"/>
</dbReference>
<dbReference type="PANTHER" id="PTHR38686">
    <property type="entry name" value="APOLIPOPROTEIN N-ACYLTRANSFERASE"/>
    <property type="match status" value="1"/>
</dbReference>
<proteinExistence type="inferred from homology"/>
<dbReference type="EC" id="2.3.1.269" evidence="8"/>
<keyword evidence="11" id="KW-1185">Reference proteome</keyword>
<dbReference type="InterPro" id="IPR036526">
    <property type="entry name" value="C-N_Hydrolase_sf"/>
</dbReference>
<dbReference type="PROSITE" id="PS50263">
    <property type="entry name" value="CN_HYDROLASE"/>
    <property type="match status" value="1"/>
</dbReference>